<reference evidence="2" key="3">
    <citation type="submission" date="2023-09" db="EMBL/GenBank/DDBJ databases">
        <authorList>
            <person name="Schober I."/>
            <person name="Bunk B."/>
        </authorList>
    </citation>
    <scope>NUCLEOTIDE SEQUENCE</scope>
    <source>
        <strain evidence="2">DSM 103800</strain>
    </source>
</reference>
<evidence type="ECO:0000313" key="1">
    <source>
        <dbReference type="EMBL" id="APT58153.1"/>
    </source>
</evidence>
<gene>
    <name evidence="1" type="ORF">RGI145_14595</name>
    <name evidence="2" type="ORF">RQ831_03265</name>
</gene>
<dbReference type="Proteomes" id="UP001258945">
    <property type="component" value="Unassembled WGS sequence"/>
</dbReference>
<name>A0A1L7AH87_9PROT</name>
<dbReference type="AlphaFoldDB" id="A0A1L7AH87"/>
<evidence type="ECO:0000313" key="4">
    <source>
        <dbReference type="Proteomes" id="UP001258945"/>
    </source>
</evidence>
<proteinExistence type="predicted"/>
<accession>A0A1L7AH87</accession>
<keyword evidence="4" id="KW-1185">Reference proteome</keyword>
<sequence length="103" mass="11102">MPKTAPNLADPVGAFAEMTRWSLFAWQAGWVFTLRSASLWAEPATAAPALTEMALEKQRAFTQGWMDAGRKALQGADARQIANAAMAPARRRVAANAKTLGRS</sequence>
<dbReference type="EMBL" id="CP015583">
    <property type="protein sequence ID" value="APT58153.1"/>
    <property type="molecule type" value="Genomic_DNA"/>
</dbReference>
<evidence type="ECO:0000313" key="3">
    <source>
        <dbReference type="Proteomes" id="UP000185494"/>
    </source>
</evidence>
<dbReference type="KEGG" id="rgi:RGI145_14595"/>
<protein>
    <recommendedName>
        <fullName evidence="5">Phasin domain-containing protein</fullName>
    </recommendedName>
</protein>
<reference evidence="2 4" key="2">
    <citation type="journal article" date="2019" name="Microb. Pathog.">
        <title>Comparison of VITEK 2, MALDI-TOF MS, 16S rRNA gene sequencing, and whole-genome sequencing for identification of Roseomonas mucosa.</title>
        <authorList>
            <person name="Rudolph W.W."/>
            <person name="Gunzer F."/>
            <person name="Trauth M."/>
            <person name="Bunk B."/>
            <person name="Bigge R."/>
            <person name="Schrottner P."/>
        </authorList>
    </citation>
    <scope>NUCLEOTIDE SEQUENCE [LARGE SCALE GENOMIC DNA]</scope>
    <source>
        <strain evidence="2 4">DSM 103800</strain>
    </source>
</reference>
<evidence type="ECO:0008006" key="5">
    <source>
        <dbReference type="Google" id="ProtNLM"/>
    </source>
</evidence>
<organism evidence="1 3">
    <name type="scientific">Roseomonas gilardii</name>
    <dbReference type="NCBI Taxonomy" id="257708"/>
    <lineage>
        <taxon>Bacteria</taxon>
        <taxon>Pseudomonadati</taxon>
        <taxon>Pseudomonadota</taxon>
        <taxon>Alphaproteobacteria</taxon>
        <taxon>Acetobacterales</taxon>
        <taxon>Roseomonadaceae</taxon>
        <taxon>Roseomonas</taxon>
    </lineage>
</organism>
<dbReference type="STRING" id="257708.RGI145_14595"/>
<reference evidence="1 3" key="1">
    <citation type="submission" date="2016-05" db="EMBL/GenBank/DDBJ databases">
        <title>Complete Genome and Methylome Analysis of Psychrotrophic Bacterial Isolates from Antarctic Lake Untersee.</title>
        <authorList>
            <person name="Fomenkov A."/>
            <person name="Akimov V.N."/>
            <person name="Vasilyeva L.V."/>
            <person name="Andersen D."/>
            <person name="Vincze T."/>
            <person name="Roberts R.J."/>
        </authorList>
    </citation>
    <scope>NUCLEOTIDE SEQUENCE [LARGE SCALE GENOMIC DNA]</scope>
    <source>
        <strain evidence="1 3">U14-5</strain>
    </source>
</reference>
<dbReference type="Proteomes" id="UP000185494">
    <property type="component" value="Chromosome 1"/>
</dbReference>
<dbReference type="RefSeq" id="WP_075798930.1">
    <property type="nucleotide sequence ID" value="NZ_CP015583.1"/>
</dbReference>
<evidence type="ECO:0000313" key="2">
    <source>
        <dbReference type="EMBL" id="MDT8330058.1"/>
    </source>
</evidence>
<dbReference type="EMBL" id="JAVVDO010000003">
    <property type="protein sequence ID" value="MDT8330058.1"/>
    <property type="molecule type" value="Genomic_DNA"/>
</dbReference>